<evidence type="ECO:0000256" key="1">
    <source>
        <dbReference type="SAM" id="SignalP"/>
    </source>
</evidence>
<evidence type="ECO:0000313" key="2">
    <source>
        <dbReference type="EMBL" id="MBB5064138.1"/>
    </source>
</evidence>
<comment type="caution">
    <text evidence="2">The sequence shown here is derived from an EMBL/GenBank/DDBJ whole genome shotgun (WGS) entry which is preliminary data.</text>
</comment>
<dbReference type="Proteomes" id="UP000584867">
    <property type="component" value="Unassembled WGS sequence"/>
</dbReference>
<keyword evidence="1" id="KW-0732">Signal</keyword>
<accession>A0A7W7ZQV6</accession>
<organism evidence="2 3">
    <name type="scientific">Granulicella mallensis</name>
    <dbReference type="NCBI Taxonomy" id="940614"/>
    <lineage>
        <taxon>Bacteria</taxon>
        <taxon>Pseudomonadati</taxon>
        <taxon>Acidobacteriota</taxon>
        <taxon>Terriglobia</taxon>
        <taxon>Terriglobales</taxon>
        <taxon>Acidobacteriaceae</taxon>
        <taxon>Granulicella</taxon>
    </lineage>
</organism>
<reference evidence="2 3" key="1">
    <citation type="submission" date="2020-08" db="EMBL/GenBank/DDBJ databases">
        <title>Genomic Encyclopedia of Type Strains, Phase IV (KMG-V): Genome sequencing to study the core and pangenomes of soil and plant-associated prokaryotes.</title>
        <authorList>
            <person name="Whitman W."/>
        </authorList>
    </citation>
    <scope>NUCLEOTIDE SEQUENCE [LARGE SCALE GENOMIC DNA]</scope>
    <source>
        <strain evidence="2 3">X5P3</strain>
    </source>
</reference>
<proteinExistence type="predicted"/>
<sequence>MQLRFRTLLLIANLFLLALPAATAQQTAVNTSPAASSSLTIPTGIVAPLTLVTPIAKKGMKAGDTVTASIAFPVTVGDQIALPVGTLAEGQITAIIKRAKKTGQPFVQIHFTRLVFANGYTSDLDATDASGFSPSSIVAPLTPSEIAMQPAAPAPAPKPKGFFARLFSHNSSSKPPKILIAAGWQFQMTLQSPLTLDAASVASAAATPPK</sequence>
<feature type="chain" id="PRO_5030527363" evidence="1">
    <location>
        <begin position="25"/>
        <end position="210"/>
    </location>
</feature>
<dbReference type="AlphaFoldDB" id="A0A7W7ZQV6"/>
<gene>
    <name evidence="2" type="ORF">HDF15_002489</name>
</gene>
<protein>
    <submittedName>
        <fullName evidence="2">Uncharacterized protein</fullName>
    </submittedName>
</protein>
<dbReference type="RefSeq" id="WP_184255792.1">
    <property type="nucleotide sequence ID" value="NZ_JACHIO010000009.1"/>
</dbReference>
<evidence type="ECO:0000313" key="3">
    <source>
        <dbReference type="Proteomes" id="UP000584867"/>
    </source>
</evidence>
<name>A0A7W7ZQV6_9BACT</name>
<feature type="signal peptide" evidence="1">
    <location>
        <begin position="1"/>
        <end position="24"/>
    </location>
</feature>
<dbReference type="EMBL" id="JACHIO010000009">
    <property type="protein sequence ID" value="MBB5064138.1"/>
    <property type="molecule type" value="Genomic_DNA"/>
</dbReference>